<dbReference type="OrthoDB" id="2455217at2"/>
<sequence length="135" mass="15577">MKRIVVFFMCCIVLSGCSSDLAINLFDASKSTDETAIRSIFEEEDSLESVDIVFYDHTVVAAVEVNPWKKYKKAKLEKKYQKKLEKMLPEHEVLVSADLKIRWELEKVLNHPGKATVEKLSKSLDRIQRLSKEET</sequence>
<gene>
    <name evidence="2" type="ORF">D3873_03765</name>
</gene>
<dbReference type="PROSITE" id="PS51257">
    <property type="entry name" value="PROKAR_LIPOPROTEIN"/>
    <property type="match status" value="1"/>
</dbReference>
<keyword evidence="3" id="KW-1185">Reference proteome</keyword>
<dbReference type="EMBL" id="CP032418">
    <property type="protein sequence ID" value="AYC29032.1"/>
    <property type="molecule type" value="Genomic_DNA"/>
</dbReference>
<proteinExistence type="predicted"/>
<dbReference type="Proteomes" id="UP000265725">
    <property type="component" value="Chromosome"/>
</dbReference>
<evidence type="ECO:0000256" key="1">
    <source>
        <dbReference type="SAM" id="SignalP"/>
    </source>
</evidence>
<keyword evidence="1" id="KW-0732">Signal</keyword>
<protein>
    <recommendedName>
        <fullName evidence="4">Sporulation protein</fullName>
    </recommendedName>
</protein>
<evidence type="ECO:0000313" key="2">
    <source>
        <dbReference type="EMBL" id="AYC29032.1"/>
    </source>
</evidence>
<evidence type="ECO:0008006" key="4">
    <source>
        <dbReference type="Google" id="ProtNLM"/>
    </source>
</evidence>
<reference evidence="3" key="1">
    <citation type="submission" date="2018-09" db="EMBL/GenBank/DDBJ databases">
        <authorList>
            <person name="Zhu H."/>
        </authorList>
    </citation>
    <scope>NUCLEOTIDE SEQUENCE [LARGE SCALE GENOMIC DNA]</scope>
    <source>
        <strain evidence="3">K2R23-3</strain>
    </source>
</reference>
<feature type="signal peptide" evidence="1">
    <location>
        <begin position="1"/>
        <end position="22"/>
    </location>
</feature>
<feature type="chain" id="PRO_5017339307" description="Sporulation protein" evidence="1">
    <location>
        <begin position="23"/>
        <end position="135"/>
    </location>
</feature>
<dbReference type="AlphaFoldDB" id="A0A385YTZ2"/>
<dbReference type="RefSeq" id="WP_119882773.1">
    <property type="nucleotide sequence ID" value="NZ_CP032418.1"/>
</dbReference>
<dbReference type="KEGG" id="paek:D3873_03765"/>
<organism evidence="2 3">
    <name type="scientific">Paenisporosarcina cavernae</name>
    <dbReference type="NCBI Taxonomy" id="2320858"/>
    <lineage>
        <taxon>Bacteria</taxon>
        <taxon>Bacillati</taxon>
        <taxon>Bacillota</taxon>
        <taxon>Bacilli</taxon>
        <taxon>Bacillales</taxon>
        <taxon>Caryophanaceae</taxon>
        <taxon>Paenisporosarcina</taxon>
    </lineage>
</organism>
<evidence type="ECO:0000313" key="3">
    <source>
        <dbReference type="Proteomes" id="UP000265725"/>
    </source>
</evidence>
<name>A0A385YTZ2_9BACL</name>
<accession>A0A385YTZ2</accession>